<keyword evidence="5" id="KW-0808">Transferase</keyword>
<evidence type="ECO:0000256" key="10">
    <source>
        <dbReference type="PROSITE-ProRule" id="PRU00169"/>
    </source>
</evidence>
<dbReference type="SMART" id="SM00387">
    <property type="entry name" value="HATPase_c"/>
    <property type="match status" value="1"/>
</dbReference>
<evidence type="ECO:0000256" key="11">
    <source>
        <dbReference type="SAM" id="Coils"/>
    </source>
</evidence>
<dbReference type="Gene3D" id="1.10.287.130">
    <property type="match status" value="1"/>
</dbReference>
<feature type="coiled-coil region" evidence="11">
    <location>
        <begin position="1288"/>
        <end position="1357"/>
    </location>
</feature>
<evidence type="ECO:0000256" key="4">
    <source>
        <dbReference type="ARBA" id="ARBA00022553"/>
    </source>
</evidence>
<comment type="catalytic activity">
    <reaction evidence="1">
        <text>ATP + protein L-histidine = ADP + protein N-phospho-L-histidine.</text>
        <dbReference type="EC" id="2.7.13.3"/>
    </reaction>
</comment>
<keyword evidence="7" id="KW-0418">Kinase</keyword>
<feature type="domain" description="HAMP" evidence="15">
    <location>
        <begin position="125"/>
        <end position="187"/>
    </location>
</feature>
<feature type="domain" description="HAMP" evidence="15">
    <location>
        <begin position="779"/>
        <end position="831"/>
    </location>
</feature>
<dbReference type="Gene3D" id="1.20.120.1530">
    <property type="match status" value="8"/>
</dbReference>
<evidence type="ECO:0000256" key="8">
    <source>
        <dbReference type="ARBA" id="ARBA00022989"/>
    </source>
</evidence>
<feature type="domain" description="HAMP" evidence="15">
    <location>
        <begin position="36"/>
        <end position="85"/>
    </location>
</feature>
<protein>
    <recommendedName>
        <fullName evidence="3">histidine kinase</fullName>
        <ecNumber evidence="3">2.7.13.3</ecNumber>
    </recommendedName>
</protein>
<feature type="domain" description="HAMP" evidence="15">
    <location>
        <begin position="411"/>
        <end position="463"/>
    </location>
</feature>
<keyword evidence="9" id="KW-0902">Two-component regulatory system</keyword>
<evidence type="ECO:0000256" key="1">
    <source>
        <dbReference type="ARBA" id="ARBA00000085"/>
    </source>
</evidence>
<keyword evidence="4 10" id="KW-0597">Phosphoprotein</keyword>
<keyword evidence="8" id="KW-1133">Transmembrane helix</keyword>
<dbReference type="Pfam" id="PF02518">
    <property type="entry name" value="HATPase_c"/>
    <property type="match status" value="1"/>
</dbReference>
<evidence type="ECO:0000259" key="14">
    <source>
        <dbReference type="PROSITE" id="PS50110"/>
    </source>
</evidence>
<dbReference type="PROSITE" id="PS50110">
    <property type="entry name" value="RESPONSE_REGULATORY"/>
    <property type="match status" value="1"/>
</dbReference>
<feature type="domain" description="HAMP" evidence="15">
    <location>
        <begin position="595"/>
        <end position="647"/>
    </location>
</feature>
<dbReference type="PRINTS" id="PR00344">
    <property type="entry name" value="BCTRLSENSOR"/>
</dbReference>
<evidence type="ECO:0000256" key="2">
    <source>
        <dbReference type="ARBA" id="ARBA00004236"/>
    </source>
</evidence>
<feature type="domain" description="HAMP" evidence="15">
    <location>
        <begin position="1055"/>
        <end position="1107"/>
    </location>
</feature>
<dbReference type="InterPro" id="IPR003018">
    <property type="entry name" value="GAF"/>
</dbReference>
<dbReference type="InterPro" id="IPR036890">
    <property type="entry name" value="HATPase_C_sf"/>
</dbReference>
<dbReference type="Pfam" id="PF00072">
    <property type="entry name" value="Response_reg"/>
    <property type="match status" value="1"/>
</dbReference>
<dbReference type="Pfam" id="PF00672">
    <property type="entry name" value="HAMP"/>
    <property type="match status" value="10"/>
</dbReference>
<dbReference type="Pfam" id="PF00512">
    <property type="entry name" value="HisKA"/>
    <property type="match status" value="1"/>
</dbReference>
<comment type="subcellular location">
    <subcellularLocation>
        <location evidence="2">Cell membrane</location>
    </subcellularLocation>
</comment>
<feature type="domain" description="Response regulatory" evidence="14">
    <location>
        <begin position="1724"/>
        <end position="1841"/>
    </location>
</feature>
<dbReference type="PANTHER" id="PTHR45339:SF1">
    <property type="entry name" value="HYBRID SIGNAL TRANSDUCTION HISTIDINE KINASE J"/>
    <property type="match status" value="1"/>
</dbReference>
<dbReference type="InterPro" id="IPR001789">
    <property type="entry name" value="Sig_transdc_resp-reg_receiver"/>
</dbReference>
<keyword evidence="8" id="KW-0472">Membrane</keyword>
<dbReference type="InterPro" id="IPR029016">
    <property type="entry name" value="GAF-like_dom_sf"/>
</dbReference>
<dbReference type="CDD" id="cd06225">
    <property type="entry name" value="HAMP"/>
    <property type="match status" value="10"/>
</dbReference>
<organism evidence="16 17">
    <name type="scientific">Streptomyces flavofungini</name>
    <dbReference type="NCBI Taxonomy" id="68200"/>
    <lineage>
        <taxon>Bacteria</taxon>
        <taxon>Bacillati</taxon>
        <taxon>Actinomycetota</taxon>
        <taxon>Actinomycetes</taxon>
        <taxon>Kitasatosporales</taxon>
        <taxon>Streptomycetaceae</taxon>
        <taxon>Streptomyces</taxon>
    </lineage>
</organism>
<reference evidence="16 17" key="1">
    <citation type="submission" date="2020-12" db="EMBL/GenBank/DDBJ databases">
        <title>Streptomyces typhae sp. nov., a novel endophytic actinomycete isolated from the root of cattail pollen (Typha angustifolia L.).</title>
        <authorList>
            <person name="Peng C."/>
            <person name="Liu C."/>
        </authorList>
    </citation>
    <scope>NUCLEOTIDE SEQUENCE [LARGE SCALE GENOMIC DNA]</scope>
    <source>
        <strain evidence="16 17">JCM 4753</strain>
    </source>
</reference>
<dbReference type="InterPro" id="IPR003660">
    <property type="entry name" value="HAMP_dom"/>
</dbReference>
<dbReference type="EC" id="2.7.13.3" evidence="3"/>
<dbReference type="SMART" id="SM00388">
    <property type="entry name" value="HisKA"/>
    <property type="match status" value="1"/>
</dbReference>
<dbReference type="Gene3D" id="3.40.50.2300">
    <property type="match status" value="1"/>
</dbReference>
<keyword evidence="17" id="KW-1185">Reference proteome</keyword>
<dbReference type="RefSeq" id="WP_190119326.1">
    <property type="nucleotide sequence ID" value="NZ_BMVR01000015.1"/>
</dbReference>
<gene>
    <name evidence="16" type="ORF">JGB26_23525</name>
</gene>
<evidence type="ECO:0000256" key="5">
    <source>
        <dbReference type="ARBA" id="ARBA00022679"/>
    </source>
</evidence>
<evidence type="ECO:0000256" key="6">
    <source>
        <dbReference type="ARBA" id="ARBA00022692"/>
    </source>
</evidence>
<feature type="domain" description="HAMP" evidence="15">
    <location>
        <begin position="503"/>
        <end position="555"/>
    </location>
</feature>
<feature type="compositionally biased region" description="Low complexity" evidence="12">
    <location>
        <begin position="1677"/>
        <end position="1689"/>
    </location>
</feature>
<evidence type="ECO:0000256" key="9">
    <source>
        <dbReference type="ARBA" id="ARBA00023012"/>
    </source>
</evidence>
<dbReference type="Gene3D" id="3.30.565.10">
    <property type="entry name" value="Histidine kinase-like ATPase, C-terminal domain"/>
    <property type="match status" value="1"/>
</dbReference>
<dbReference type="PROSITE" id="PS50885">
    <property type="entry name" value="HAMP"/>
    <property type="match status" value="12"/>
</dbReference>
<evidence type="ECO:0000259" key="15">
    <source>
        <dbReference type="PROSITE" id="PS50885"/>
    </source>
</evidence>
<evidence type="ECO:0000256" key="12">
    <source>
        <dbReference type="SAM" id="MobiDB-lite"/>
    </source>
</evidence>
<accession>A0ABS0XA21</accession>
<feature type="domain" description="HAMP" evidence="15">
    <location>
        <begin position="319"/>
        <end position="371"/>
    </location>
</feature>
<comment type="caution">
    <text evidence="16">The sequence shown here is derived from an EMBL/GenBank/DDBJ whole genome shotgun (WGS) entry which is preliminary data.</text>
</comment>
<dbReference type="InterPro" id="IPR011006">
    <property type="entry name" value="CheY-like_superfamily"/>
</dbReference>
<feature type="domain" description="HAMP" evidence="15">
    <location>
        <begin position="687"/>
        <end position="739"/>
    </location>
</feature>
<feature type="domain" description="HAMP" evidence="15">
    <location>
        <begin position="963"/>
        <end position="1015"/>
    </location>
</feature>
<proteinExistence type="predicted"/>
<feature type="region of interest" description="Disordered" evidence="12">
    <location>
        <begin position="1642"/>
        <end position="1710"/>
    </location>
</feature>
<dbReference type="InterPro" id="IPR004358">
    <property type="entry name" value="Sig_transdc_His_kin-like_C"/>
</dbReference>
<evidence type="ECO:0000313" key="16">
    <source>
        <dbReference type="EMBL" id="MBJ3810048.1"/>
    </source>
</evidence>
<dbReference type="SUPFAM" id="SSF47384">
    <property type="entry name" value="Homodimeric domain of signal transducing histidine kinase"/>
    <property type="match status" value="1"/>
</dbReference>
<dbReference type="SMART" id="SM00065">
    <property type="entry name" value="GAF"/>
    <property type="match status" value="1"/>
</dbReference>
<dbReference type="SUPFAM" id="SSF58104">
    <property type="entry name" value="Methyl-accepting chemotaxis protein (MCP) signaling domain"/>
    <property type="match status" value="6"/>
</dbReference>
<dbReference type="PANTHER" id="PTHR45339">
    <property type="entry name" value="HYBRID SIGNAL TRANSDUCTION HISTIDINE KINASE J"/>
    <property type="match status" value="1"/>
</dbReference>
<dbReference type="InterPro" id="IPR036097">
    <property type="entry name" value="HisK_dim/P_sf"/>
</dbReference>
<feature type="domain" description="HAMP" evidence="15">
    <location>
        <begin position="871"/>
        <end position="923"/>
    </location>
</feature>
<dbReference type="CDD" id="cd17546">
    <property type="entry name" value="REC_hyHK_CKI1_RcsC-like"/>
    <property type="match status" value="1"/>
</dbReference>
<evidence type="ECO:0000259" key="13">
    <source>
        <dbReference type="PROSITE" id="PS50109"/>
    </source>
</evidence>
<evidence type="ECO:0000256" key="7">
    <source>
        <dbReference type="ARBA" id="ARBA00022777"/>
    </source>
</evidence>
<feature type="compositionally biased region" description="Polar residues" evidence="12">
    <location>
        <begin position="1"/>
        <end position="12"/>
    </location>
</feature>
<dbReference type="SUPFAM" id="SSF52172">
    <property type="entry name" value="CheY-like"/>
    <property type="match status" value="1"/>
</dbReference>
<dbReference type="InterPro" id="IPR003594">
    <property type="entry name" value="HATPase_dom"/>
</dbReference>
<dbReference type="Pfam" id="PF13185">
    <property type="entry name" value="GAF_2"/>
    <property type="match status" value="1"/>
</dbReference>
<evidence type="ECO:0000313" key="17">
    <source>
        <dbReference type="Proteomes" id="UP000634780"/>
    </source>
</evidence>
<dbReference type="SUPFAM" id="SSF55874">
    <property type="entry name" value="ATPase domain of HSP90 chaperone/DNA topoisomerase II/histidine kinase"/>
    <property type="match status" value="1"/>
</dbReference>
<keyword evidence="6" id="KW-0812">Transmembrane</keyword>
<feature type="domain" description="HAMP" evidence="15">
    <location>
        <begin position="227"/>
        <end position="279"/>
    </location>
</feature>
<dbReference type="SUPFAM" id="SSF158472">
    <property type="entry name" value="HAMP domain-like"/>
    <property type="match status" value="1"/>
</dbReference>
<dbReference type="SMART" id="SM00304">
    <property type="entry name" value="HAMP"/>
    <property type="match status" value="12"/>
</dbReference>
<feature type="region of interest" description="Disordered" evidence="12">
    <location>
        <begin position="1603"/>
        <end position="1629"/>
    </location>
</feature>
<feature type="region of interest" description="Disordered" evidence="12">
    <location>
        <begin position="1"/>
        <end position="33"/>
    </location>
</feature>
<dbReference type="Proteomes" id="UP000634780">
    <property type="component" value="Unassembled WGS sequence"/>
</dbReference>
<keyword evidence="11" id="KW-0175">Coiled coil</keyword>
<feature type="modified residue" description="4-aspartylphosphate" evidence="10">
    <location>
        <position position="1774"/>
    </location>
</feature>
<dbReference type="PROSITE" id="PS50109">
    <property type="entry name" value="HIS_KIN"/>
    <property type="match status" value="1"/>
</dbReference>
<sequence>MESGASTRATQTRAKDGRSLSSQRKPRNGTTATVDAAALNKLLVALEAMRDGNFRKRLTVSGDDVMSQIAAVYNEVADRNLHLTGELSRVRRTVGREGKLTERLRGGALEGSWASAIDASNALVEDLVRPVSEVGRVLSAVAEGDLEQRMELRAEADEGNGHPLRGEFLKVGRTVNNLVDQLSTFTDEVTRVASEVGTEGKLGGQARLRGMSGSWKDLTDSVNTMAYRLTAQVRDIALVTTAVAKGDLSRKVTVHVAGEMLELKNTVNTMVDQLSSFSSEVTRVAREVGTEGELGGQAQVPGVAGVWKDLTDSVNLMAGNLTAQVRGIAQVTTAVANGDLSQKVRVSARGEVAQLAETINQMTETLRTFADEVTRVANEVGAEGQLGGQANVPGAAGTWKDLTDSVNTVFRNLTTQVRDIAQVTTAVANGDLSQKVTVDVAGEMLELKNTVNTMVDQLSSFGAEVTRVAREVGVEGELGGQAQVPGAAGTWKDLTDSVNTAFRNLTGQVRNIAQVTTAVANGDLSQKVTVDVSGEMLQLKNTVNTMVDQLSSFADQVTRMARDVGTEGRLGGQARVDGVSGTWKELTDSVNFMAGNLTSQVRQIAQVTTAVARGDLSQKIDVDARGEILELKNTINTMVDQLSAFADQVTRVAREVGTEGRLGGQAQVPGVAGVWRDLTDSVNGMAGNLTAQVRNIAQVATAVARGDLSQKIDVDARGEILELKNTLNTMVDQLSAFAEQVTRVSREVGTDGILGGQAEVQGVSGTWKDLTQSVNGMANNLTLQVRNIAEVTTAVAMGDLSKKITVDAKGEILELVTTVNTMVDQLSSFAEQVTRVAREVGTEGKLGGQARVVGVTGIWKDLSDNVNLMANNLTMQVRNISQVAASVANGDLTKTVTIEARGEVAQLADTFNTMVKTLSSFADQVTKVAREVGTDGILGGQARVPGVSGTWKDLTESVNGMASNLTGQVRNIAMVTTAIAKGDLTKKIDIDARGEILELKTTINTMVDQLSSFAEQVTRVAREVGTEGQLGGQARVRDVDGTWRDLTESVNEMAGNLTRQVRAIAAVATAVTRGDLNLKIDVDAAGEIQVLQDNINTMIANLRDTTLANKEQDWLKGNLARISGLMQGRRDLEDVASLIMSELTPVVSAQHGAFFLAMPTDDASDLGGDEDAYELRMLGSYGYSMGSMPTSFRPGETLIGTAAKERRTILVENAPSGYLRIASGLGEAPPAQVIVLPVLFEGTVLGVIELASFQPFTHIQKDFLSQIAEMIATSVNTISVNTKTEILLKQSQELTEQLRERSEELENRQKALQESNAELEDKAALLAQQNRDIEVKNTEIEEARQVLEERAEQLAVSMRYKSEFLANMSHELRTPLNSLLILAKLLADNADANLTPKQVEFAETIHGAGSDLLQLINDILDLSKVEAGKMDVSPTRIALVQLVDYVEATFRPLTAEKGLDFSVRVSPELSATLHTDEQRLLQVLRNLLANAVKFTDSGGVELVIRLASSDVPNAIREQLLEAGSLRDADADLIAFSVADTGIGIAASKMRVIFEAFKQADGTTSRKYGGTGLGLSISREIARLLGGEIHAASEPGRGSTFTLYLPLHPSELPPQGYTQLPPPPATPELPALESLESLESLEAAADGAERPESQPPSATAPQAAPGPAALFRRRRRGAPPAAGPARALPGQSAPGAGAGTPEQWQESAGQEAPAARVRIQFGGEKVLIVDDDIRNVFALTSVLEQHGLSVLYAENGREGIEVLEQHDDVTVVLMDIMMPEMDGYATTTAIRRMPQFAGLPIIALTAKAMKGDREKAIDSGASDYVTKPVDPDHLLSVMHQWMHRE</sequence>
<dbReference type="SMART" id="SM00448">
    <property type="entry name" value="REC"/>
    <property type="match status" value="1"/>
</dbReference>
<feature type="compositionally biased region" description="Low complexity" evidence="12">
    <location>
        <begin position="1654"/>
        <end position="1669"/>
    </location>
</feature>
<feature type="domain" description="Histidine kinase" evidence="13">
    <location>
        <begin position="1367"/>
        <end position="1608"/>
    </location>
</feature>
<dbReference type="EMBL" id="JAEKOZ010000015">
    <property type="protein sequence ID" value="MBJ3810048.1"/>
    <property type="molecule type" value="Genomic_DNA"/>
</dbReference>
<feature type="compositionally biased region" description="Polar residues" evidence="12">
    <location>
        <begin position="19"/>
        <end position="33"/>
    </location>
</feature>
<dbReference type="CDD" id="cd16922">
    <property type="entry name" value="HATPase_EvgS-ArcB-TorS-like"/>
    <property type="match status" value="1"/>
</dbReference>
<dbReference type="SUPFAM" id="SSF55781">
    <property type="entry name" value="GAF domain-like"/>
    <property type="match status" value="1"/>
</dbReference>
<evidence type="ECO:0000256" key="3">
    <source>
        <dbReference type="ARBA" id="ARBA00012438"/>
    </source>
</evidence>
<dbReference type="InterPro" id="IPR003661">
    <property type="entry name" value="HisK_dim/P_dom"/>
</dbReference>
<dbReference type="InterPro" id="IPR005467">
    <property type="entry name" value="His_kinase_dom"/>
</dbReference>
<name>A0ABS0XA21_9ACTN</name>
<dbReference type="CDD" id="cd00082">
    <property type="entry name" value="HisKA"/>
    <property type="match status" value="1"/>
</dbReference>
<dbReference type="Gene3D" id="3.30.450.40">
    <property type="match status" value="1"/>
</dbReference>